<dbReference type="PROSITE" id="PS50937">
    <property type="entry name" value="HTH_MERR_2"/>
    <property type="match status" value="1"/>
</dbReference>
<dbReference type="EMBL" id="FRAC01000017">
    <property type="protein sequence ID" value="SHK77921.1"/>
    <property type="molecule type" value="Genomic_DNA"/>
</dbReference>
<dbReference type="PANTHER" id="PTHR30204:SF94">
    <property type="entry name" value="HEAVY METAL-DEPENDENT TRANSCRIPTIONAL REGULATOR HI_0293-RELATED"/>
    <property type="match status" value="1"/>
</dbReference>
<evidence type="ECO:0000313" key="6">
    <source>
        <dbReference type="EMBL" id="SHK77921.1"/>
    </source>
</evidence>
<dbReference type="CDD" id="cd00592">
    <property type="entry name" value="HTH_MerR-like"/>
    <property type="match status" value="1"/>
</dbReference>
<evidence type="ECO:0000256" key="4">
    <source>
        <dbReference type="SAM" id="Coils"/>
    </source>
</evidence>
<dbReference type="SUPFAM" id="SSF55136">
    <property type="entry name" value="Probable bacterial effector-binding domain"/>
    <property type="match status" value="1"/>
</dbReference>
<dbReference type="Proteomes" id="UP000184386">
    <property type="component" value="Unassembled WGS sequence"/>
</dbReference>
<protein>
    <submittedName>
        <fullName evidence="6">DNA-binding transcriptional regulator, MerR family</fullName>
    </submittedName>
</protein>
<dbReference type="Gene3D" id="1.10.1660.10">
    <property type="match status" value="1"/>
</dbReference>
<keyword evidence="3" id="KW-0804">Transcription</keyword>
<dbReference type="InterPro" id="IPR011256">
    <property type="entry name" value="Reg_factor_effector_dom_sf"/>
</dbReference>
<dbReference type="InterPro" id="IPR047057">
    <property type="entry name" value="MerR_fam"/>
</dbReference>
<keyword evidence="4" id="KW-0175">Coiled coil</keyword>
<evidence type="ECO:0000256" key="3">
    <source>
        <dbReference type="ARBA" id="ARBA00023163"/>
    </source>
</evidence>
<sequence>MEYMTVSEVSRVFEVSTRMLRYYEKKGLIQSSKKEDYAYRIYDENAVRRLQLIIVMRKLRVPLKQILLMMEQEKSAAALEILKENLNELEEEAAALEVIRNILKSFIEGLSDSIHLKNCLDVLDNQELLTLSRTLCLSKHKLKEEPTMKELNEASEVLENKMDARIVLLPPYTVAAYHFIGESPEETAGDVMDQFVQESKLYERKPDARMFGFNHPNPSDSREHYGYEIWITIPDDMEIPDKLIKKSFAGGLYAAHTIDFPNFHEWKTLAKWVEENEKYDANYSELGEEIMGGYLEEHLNWVYSSHLRWPENGIDGKLDLLLPIKLKE</sequence>
<keyword evidence="7" id="KW-1185">Reference proteome</keyword>
<dbReference type="AlphaFoldDB" id="A0A1M6V961"/>
<dbReference type="InterPro" id="IPR029441">
    <property type="entry name" value="Cass2"/>
</dbReference>
<evidence type="ECO:0000259" key="5">
    <source>
        <dbReference type="PROSITE" id="PS50937"/>
    </source>
</evidence>
<dbReference type="SUPFAM" id="SSF46955">
    <property type="entry name" value="Putative DNA-binding domain"/>
    <property type="match status" value="1"/>
</dbReference>
<keyword evidence="2 6" id="KW-0238">DNA-binding</keyword>
<keyword evidence="1" id="KW-0805">Transcription regulation</keyword>
<dbReference type="OrthoDB" id="9811174at2"/>
<dbReference type="RefSeq" id="WP_073277963.1">
    <property type="nucleotide sequence ID" value="NZ_FRAC01000017.1"/>
</dbReference>
<dbReference type="InterPro" id="IPR000551">
    <property type="entry name" value="MerR-type_HTH_dom"/>
</dbReference>
<dbReference type="Gene3D" id="3.20.80.10">
    <property type="entry name" value="Regulatory factor, effector binding domain"/>
    <property type="match status" value="1"/>
</dbReference>
<dbReference type="STRING" id="1121322.SAMN02745136_03327"/>
<gene>
    <name evidence="6" type="ORF">SAMN02745136_03327</name>
</gene>
<evidence type="ECO:0000256" key="1">
    <source>
        <dbReference type="ARBA" id="ARBA00023015"/>
    </source>
</evidence>
<proteinExistence type="predicted"/>
<dbReference type="SMART" id="SM00422">
    <property type="entry name" value="HTH_MERR"/>
    <property type="match status" value="1"/>
</dbReference>
<feature type="domain" description="HTH merR-type" evidence="5">
    <location>
        <begin position="3"/>
        <end position="72"/>
    </location>
</feature>
<reference evidence="6 7" key="1">
    <citation type="submission" date="2016-11" db="EMBL/GenBank/DDBJ databases">
        <authorList>
            <person name="Jaros S."/>
            <person name="Januszkiewicz K."/>
            <person name="Wedrychowicz H."/>
        </authorList>
    </citation>
    <scope>NUCLEOTIDE SEQUENCE [LARGE SCALE GENOMIC DNA]</scope>
    <source>
        <strain evidence="6 7">DSM 15929</strain>
    </source>
</reference>
<dbReference type="InterPro" id="IPR009061">
    <property type="entry name" value="DNA-bd_dom_put_sf"/>
</dbReference>
<accession>A0A1M6V961</accession>
<dbReference type="Pfam" id="PF13411">
    <property type="entry name" value="MerR_1"/>
    <property type="match status" value="1"/>
</dbReference>
<dbReference type="GO" id="GO:0003700">
    <property type="term" value="F:DNA-binding transcription factor activity"/>
    <property type="evidence" value="ECO:0007669"/>
    <property type="project" value="InterPro"/>
</dbReference>
<dbReference type="GO" id="GO:0003677">
    <property type="term" value="F:DNA binding"/>
    <property type="evidence" value="ECO:0007669"/>
    <property type="project" value="UniProtKB-KW"/>
</dbReference>
<feature type="coiled-coil region" evidence="4">
    <location>
        <begin position="69"/>
        <end position="99"/>
    </location>
</feature>
<organism evidence="6 7">
    <name type="scientific">Anaerocolumna jejuensis DSM 15929</name>
    <dbReference type="NCBI Taxonomy" id="1121322"/>
    <lineage>
        <taxon>Bacteria</taxon>
        <taxon>Bacillati</taxon>
        <taxon>Bacillota</taxon>
        <taxon>Clostridia</taxon>
        <taxon>Lachnospirales</taxon>
        <taxon>Lachnospiraceae</taxon>
        <taxon>Anaerocolumna</taxon>
    </lineage>
</organism>
<evidence type="ECO:0000313" key="7">
    <source>
        <dbReference type="Proteomes" id="UP000184386"/>
    </source>
</evidence>
<evidence type="ECO:0000256" key="2">
    <source>
        <dbReference type="ARBA" id="ARBA00023125"/>
    </source>
</evidence>
<name>A0A1M6V961_9FIRM</name>
<dbReference type="PANTHER" id="PTHR30204">
    <property type="entry name" value="REDOX-CYCLING DRUG-SENSING TRANSCRIPTIONAL ACTIVATOR SOXR"/>
    <property type="match status" value="1"/>
</dbReference>
<dbReference type="Pfam" id="PF14526">
    <property type="entry name" value="Cass2"/>
    <property type="match status" value="1"/>
</dbReference>